<dbReference type="Proteomes" id="UP000315395">
    <property type="component" value="Chromosome"/>
</dbReference>
<dbReference type="EMBL" id="CP041616">
    <property type="protein sequence ID" value="QDO87127.1"/>
    <property type="molecule type" value="Genomic_DNA"/>
</dbReference>
<reference evidence="1 2" key="1">
    <citation type="submission" date="2019-07" db="EMBL/GenBank/DDBJ databases">
        <title>complete genome sequencing of Ornithinimicrobium sp. H23M54.</title>
        <authorList>
            <person name="Bae J.-W."/>
            <person name="Lee S.-Y."/>
        </authorList>
    </citation>
    <scope>NUCLEOTIDE SEQUENCE [LARGE SCALE GENOMIC DNA]</scope>
    <source>
        <strain evidence="1 2">H23M54</strain>
    </source>
</reference>
<dbReference type="AlphaFoldDB" id="A0A516G6H6"/>
<organism evidence="1 2">
    <name type="scientific">Ornithinimicrobium ciconiae</name>
    <dbReference type="NCBI Taxonomy" id="2594265"/>
    <lineage>
        <taxon>Bacteria</taxon>
        <taxon>Bacillati</taxon>
        <taxon>Actinomycetota</taxon>
        <taxon>Actinomycetes</taxon>
        <taxon>Micrococcales</taxon>
        <taxon>Ornithinimicrobiaceae</taxon>
        <taxon>Ornithinimicrobium</taxon>
    </lineage>
</organism>
<gene>
    <name evidence="1" type="ORF">FNH13_01300</name>
</gene>
<keyword evidence="2" id="KW-1185">Reference proteome</keyword>
<dbReference type="KEGG" id="orz:FNH13_01300"/>
<name>A0A516G6H6_9MICO</name>
<evidence type="ECO:0000313" key="2">
    <source>
        <dbReference type="Proteomes" id="UP000315395"/>
    </source>
</evidence>
<evidence type="ECO:0000313" key="1">
    <source>
        <dbReference type="EMBL" id="QDO87127.1"/>
    </source>
</evidence>
<sequence>MVEHGRMGGTPERPARFFTSAAEFGAWLAEHHDSETELWMGLHKKHVPDQGLTWKDAVPEALCWGWIDSLAQRIDDDSRRQRWTPRKPGSNWSAVNIALVEELTAQGRMQPPGLAVFEARREDCSAVYSYENPDRELPPDYAAQLAASPAATAFWELATATYRRLAVTWVLTAKQEVTRDRRMGQLVSDCADGRLVPPQRYGTTPKWVERAAAAAAAAAAARH</sequence>
<evidence type="ECO:0008006" key="3">
    <source>
        <dbReference type="Google" id="ProtNLM"/>
    </source>
</evidence>
<dbReference type="Pfam" id="PF13376">
    <property type="entry name" value="OmdA"/>
    <property type="match status" value="1"/>
</dbReference>
<dbReference type="OrthoDB" id="9796999at2"/>
<protein>
    <recommendedName>
        <fullName evidence="3">Bacteriocin-protection protein</fullName>
    </recommendedName>
</protein>
<accession>A0A516G6H6</accession>
<dbReference type="RefSeq" id="WP_143781785.1">
    <property type="nucleotide sequence ID" value="NZ_CP041616.1"/>
</dbReference>
<proteinExistence type="predicted"/>